<dbReference type="Proteomes" id="UP001375240">
    <property type="component" value="Unassembled WGS sequence"/>
</dbReference>
<reference evidence="2 3" key="1">
    <citation type="submission" date="2019-10" db="EMBL/GenBank/DDBJ databases">
        <authorList>
            <person name="Palmer J.M."/>
        </authorList>
    </citation>
    <scope>NUCLEOTIDE SEQUENCE [LARGE SCALE GENOMIC DNA]</scope>
    <source>
        <strain evidence="2 3">TWF696</strain>
    </source>
</reference>
<proteinExistence type="predicted"/>
<comment type="caution">
    <text evidence="2">The sequence shown here is derived from an EMBL/GenBank/DDBJ whole genome shotgun (WGS) entry which is preliminary data.</text>
</comment>
<feature type="compositionally biased region" description="Polar residues" evidence="1">
    <location>
        <begin position="58"/>
        <end position="78"/>
    </location>
</feature>
<dbReference type="EMBL" id="JAVHNQ010000006">
    <property type="protein sequence ID" value="KAK6344445.1"/>
    <property type="molecule type" value="Genomic_DNA"/>
</dbReference>
<protein>
    <submittedName>
        <fullName evidence="2">Uncharacterized protein</fullName>
    </submittedName>
</protein>
<keyword evidence="3" id="KW-1185">Reference proteome</keyword>
<organism evidence="2 3">
    <name type="scientific">Orbilia brochopaga</name>
    <dbReference type="NCBI Taxonomy" id="3140254"/>
    <lineage>
        <taxon>Eukaryota</taxon>
        <taxon>Fungi</taxon>
        <taxon>Dikarya</taxon>
        <taxon>Ascomycota</taxon>
        <taxon>Pezizomycotina</taxon>
        <taxon>Orbiliomycetes</taxon>
        <taxon>Orbiliales</taxon>
        <taxon>Orbiliaceae</taxon>
        <taxon>Orbilia</taxon>
    </lineage>
</organism>
<name>A0AAV9UPG7_9PEZI</name>
<feature type="region of interest" description="Disordered" evidence="1">
    <location>
        <begin position="53"/>
        <end position="83"/>
    </location>
</feature>
<accession>A0AAV9UPG7</accession>
<dbReference type="AlphaFoldDB" id="A0AAV9UPG7"/>
<evidence type="ECO:0000313" key="3">
    <source>
        <dbReference type="Proteomes" id="UP001375240"/>
    </source>
</evidence>
<evidence type="ECO:0000256" key="1">
    <source>
        <dbReference type="SAM" id="MobiDB-lite"/>
    </source>
</evidence>
<gene>
    <name evidence="2" type="ORF">TWF696_008082</name>
</gene>
<sequence length="217" mass="24371">MAPRITFRRPVSNLDEIANMLLDIADTEADHIFNEDGSVTVFFAPDEINLNHWFPGPSENTQTGHTPAAEPSQTSASPPATVDETHIPTVQSAETTSNGICEDATHIILHEWRLAEIAKFTEQFEEHKYQSRPLIARSDDRYESTGPMYFIYRTSAMPVAGTDVRERAHRFWRNYLLSKGLIPPSWVELCDQTSSDDGPVGVFFNLHIIILGLQGDD</sequence>
<evidence type="ECO:0000313" key="2">
    <source>
        <dbReference type="EMBL" id="KAK6344445.1"/>
    </source>
</evidence>